<evidence type="ECO:0000313" key="2">
    <source>
        <dbReference type="EMBL" id="CAD7076712.1"/>
    </source>
</evidence>
<dbReference type="AlphaFoldDB" id="A0A7R8U9N0"/>
<evidence type="ECO:0000256" key="1">
    <source>
        <dbReference type="SAM" id="Phobius"/>
    </source>
</evidence>
<dbReference type="Proteomes" id="UP000594454">
    <property type="component" value="Chromosome 1"/>
</dbReference>
<gene>
    <name evidence="2" type="ORF">HERILL_LOCUS112</name>
</gene>
<sequence>MFNDIRNSSKLFRNSLTYASRNLKRNWRDFHIVANEDSSERIPHKKCVRYLGVRLDERLQFNEYVKVALESARKAFMSLRRLFYAPHLSRKVKIICYLTLVRPVLTYGCAIWFNLSASQMEKIRIFEKKCLRACTGLNRTASSNCEHYLTNEVMYAAAAVPGIDTVIVRLIRNHIVRSAWHGEYPWVSQPFYPNDGYFEKTLTTGFIPPEAFVYLDRNGLILDSAGDPVMYHIHRWATDKRIEYPPNLTVGAPGFDWRYSRARTIDIKRDEKEKSWYWWLRDAG</sequence>
<dbReference type="EMBL" id="LR899009">
    <property type="protein sequence ID" value="CAD7076712.1"/>
    <property type="molecule type" value="Genomic_DNA"/>
</dbReference>
<dbReference type="InParanoid" id="A0A7R8U9N0"/>
<keyword evidence="1" id="KW-0812">Transmembrane</keyword>
<feature type="transmembrane region" description="Helical" evidence="1">
    <location>
        <begin position="94"/>
        <end position="115"/>
    </location>
</feature>
<keyword evidence="1" id="KW-1133">Transmembrane helix</keyword>
<protein>
    <submittedName>
        <fullName evidence="2">Uncharacterized protein</fullName>
    </submittedName>
</protein>
<keyword evidence="1" id="KW-0472">Membrane</keyword>
<name>A0A7R8U9N0_HERIL</name>
<keyword evidence="3" id="KW-1185">Reference proteome</keyword>
<evidence type="ECO:0000313" key="3">
    <source>
        <dbReference type="Proteomes" id="UP000594454"/>
    </source>
</evidence>
<reference evidence="2 3" key="1">
    <citation type="submission" date="2020-11" db="EMBL/GenBank/DDBJ databases">
        <authorList>
            <person name="Wallbank WR R."/>
            <person name="Pardo Diaz C."/>
            <person name="Kozak K."/>
            <person name="Martin S."/>
            <person name="Jiggins C."/>
            <person name="Moest M."/>
            <person name="Warren A I."/>
            <person name="Generalovic N T."/>
            <person name="Byers J.R.P. K."/>
            <person name="Montejo-Kovacevich G."/>
            <person name="Yen C E."/>
        </authorList>
    </citation>
    <scope>NUCLEOTIDE SEQUENCE [LARGE SCALE GENOMIC DNA]</scope>
</reference>
<proteinExistence type="predicted"/>
<organism evidence="2 3">
    <name type="scientific">Hermetia illucens</name>
    <name type="common">Black soldier fly</name>
    <dbReference type="NCBI Taxonomy" id="343691"/>
    <lineage>
        <taxon>Eukaryota</taxon>
        <taxon>Metazoa</taxon>
        <taxon>Ecdysozoa</taxon>
        <taxon>Arthropoda</taxon>
        <taxon>Hexapoda</taxon>
        <taxon>Insecta</taxon>
        <taxon>Pterygota</taxon>
        <taxon>Neoptera</taxon>
        <taxon>Endopterygota</taxon>
        <taxon>Diptera</taxon>
        <taxon>Brachycera</taxon>
        <taxon>Stratiomyomorpha</taxon>
        <taxon>Stratiomyidae</taxon>
        <taxon>Hermetiinae</taxon>
        <taxon>Hermetia</taxon>
    </lineage>
</organism>
<accession>A0A7R8U9N0</accession>